<dbReference type="AlphaFoldDB" id="A0A8J8T8Z5"/>
<name>A0A8J8T8Z5_HALGN</name>
<reference evidence="1" key="1">
    <citation type="submission" date="2019-06" db="EMBL/GenBank/DDBJ databases">
        <authorList>
            <person name="Zheng W."/>
        </authorList>
    </citation>
    <scope>NUCLEOTIDE SEQUENCE</scope>
    <source>
        <strain evidence="1">QDHG01</strain>
    </source>
</reference>
<dbReference type="Proteomes" id="UP000785679">
    <property type="component" value="Unassembled WGS sequence"/>
</dbReference>
<dbReference type="EMBL" id="RRYP01001493">
    <property type="protein sequence ID" value="TNV85881.1"/>
    <property type="molecule type" value="Genomic_DNA"/>
</dbReference>
<evidence type="ECO:0000313" key="2">
    <source>
        <dbReference type="Proteomes" id="UP000785679"/>
    </source>
</evidence>
<comment type="caution">
    <text evidence="1">The sequence shown here is derived from an EMBL/GenBank/DDBJ whole genome shotgun (WGS) entry which is preliminary data.</text>
</comment>
<accession>A0A8J8T8Z5</accession>
<proteinExistence type="predicted"/>
<protein>
    <submittedName>
        <fullName evidence="1">Uncharacterized protein</fullName>
    </submittedName>
</protein>
<gene>
    <name evidence="1" type="ORF">FGO68_gene8057</name>
</gene>
<sequence length="215" mass="24690">MVEDRNESPEIQKQSINQIHVAPMYSQILLRESMIEIQSSQQSIKKSLLGPKYLSKPNKDSAQKTVEVDEVHIFDKEPLIGNTFKQYSETVLVPSSVPYSSNLPQQAPVMRMSHSNLFLMKKKAKLEPRFKIIRESQMIQIKAQSDDDDLFSSLSSGSGGDNQGRVQVELIKMRDQMKSLLKAMKKDRAKPNNMYLKECEQLWTQVLCQSRQDQL</sequence>
<keyword evidence="2" id="KW-1185">Reference proteome</keyword>
<organism evidence="1 2">
    <name type="scientific">Halteria grandinella</name>
    <dbReference type="NCBI Taxonomy" id="5974"/>
    <lineage>
        <taxon>Eukaryota</taxon>
        <taxon>Sar</taxon>
        <taxon>Alveolata</taxon>
        <taxon>Ciliophora</taxon>
        <taxon>Intramacronucleata</taxon>
        <taxon>Spirotrichea</taxon>
        <taxon>Stichotrichia</taxon>
        <taxon>Sporadotrichida</taxon>
        <taxon>Halteriidae</taxon>
        <taxon>Halteria</taxon>
    </lineage>
</organism>
<evidence type="ECO:0000313" key="1">
    <source>
        <dbReference type="EMBL" id="TNV85881.1"/>
    </source>
</evidence>